<dbReference type="EMBL" id="GEGO01002424">
    <property type="protein sequence ID" value="JAR92980.1"/>
    <property type="molecule type" value="Transcribed_RNA"/>
</dbReference>
<accession>A0A147BQF6</accession>
<name>A0A147BQF6_IXORI</name>
<proteinExistence type="predicted"/>
<reference evidence="2" key="1">
    <citation type="journal article" date="2018" name="PLoS Negl. Trop. Dis.">
        <title>Sialome diversity of ticks revealed by RNAseq of single tick salivary glands.</title>
        <authorList>
            <person name="Perner J."/>
            <person name="Kropackova S."/>
            <person name="Kopacek P."/>
            <person name="Ribeiro J.M."/>
        </authorList>
    </citation>
    <scope>NUCLEOTIDE SEQUENCE</scope>
    <source>
        <strain evidence="2">Siblings of single egg batch collected in Ceske Budejovice</strain>
        <tissue evidence="2">Salivary glands</tissue>
    </source>
</reference>
<sequence>MRFIFFRSFAIASSSLFKLVYFVSSAYFLFPPTLSLYYIYIYFFFIPWSFYFLFCFASLSIALTRTKLVCCSGPGRRVPPAFSLASLCCCCRVRASVCTPRRRPLFCFGFAGASQQNRRPTASRVRRSVQRTGPPYRFVFELNVHHHHQRTTALLLRRKLPTAHAARLPRTTVVCCCAARRMPVLASRSCDVFCVV</sequence>
<keyword evidence="1" id="KW-0472">Membrane</keyword>
<evidence type="ECO:0000256" key="1">
    <source>
        <dbReference type="SAM" id="Phobius"/>
    </source>
</evidence>
<protein>
    <submittedName>
        <fullName evidence="2">Uncharacterized protein</fullName>
    </submittedName>
</protein>
<evidence type="ECO:0000313" key="2">
    <source>
        <dbReference type="EMBL" id="JAR92980.1"/>
    </source>
</evidence>
<keyword evidence="1" id="KW-0812">Transmembrane</keyword>
<organism evidence="2">
    <name type="scientific">Ixodes ricinus</name>
    <name type="common">Common tick</name>
    <name type="synonym">Acarus ricinus</name>
    <dbReference type="NCBI Taxonomy" id="34613"/>
    <lineage>
        <taxon>Eukaryota</taxon>
        <taxon>Metazoa</taxon>
        <taxon>Ecdysozoa</taxon>
        <taxon>Arthropoda</taxon>
        <taxon>Chelicerata</taxon>
        <taxon>Arachnida</taxon>
        <taxon>Acari</taxon>
        <taxon>Parasitiformes</taxon>
        <taxon>Ixodida</taxon>
        <taxon>Ixodoidea</taxon>
        <taxon>Ixodidae</taxon>
        <taxon>Ixodinae</taxon>
        <taxon>Ixodes</taxon>
    </lineage>
</organism>
<keyword evidence="1" id="KW-1133">Transmembrane helix</keyword>
<feature type="transmembrane region" description="Helical" evidence="1">
    <location>
        <begin position="9"/>
        <end position="30"/>
    </location>
</feature>
<dbReference type="AlphaFoldDB" id="A0A147BQF6"/>
<feature type="transmembrane region" description="Helical" evidence="1">
    <location>
        <begin position="36"/>
        <end position="59"/>
    </location>
</feature>